<sequence>MCSNHSRCSKRRPLSPFLFAIAIEHLRFLIDEAVKGDKWKPIKLSRDVPQISHLFFTDDLLLFNKADMKQGGVQRILQEHSRYAAHKITTSKLQIYFCNRRANTRSHILVGRR</sequence>
<name>A0ABR0N895_GOSAR</name>
<organism evidence="1 2">
    <name type="scientific">Gossypium arboreum</name>
    <name type="common">Tree cotton</name>
    <name type="synonym">Gossypium nanking</name>
    <dbReference type="NCBI Taxonomy" id="29729"/>
    <lineage>
        <taxon>Eukaryota</taxon>
        <taxon>Viridiplantae</taxon>
        <taxon>Streptophyta</taxon>
        <taxon>Embryophyta</taxon>
        <taxon>Tracheophyta</taxon>
        <taxon>Spermatophyta</taxon>
        <taxon>Magnoliopsida</taxon>
        <taxon>eudicotyledons</taxon>
        <taxon>Gunneridae</taxon>
        <taxon>Pentapetalae</taxon>
        <taxon>rosids</taxon>
        <taxon>malvids</taxon>
        <taxon>Malvales</taxon>
        <taxon>Malvaceae</taxon>
        <taxon>Malvoideae</taxon>
        <taxon>Gossypium</taxon>
    </lineage>
</organism>
<proteinExistence type="predicted"/>
<evidence type="ECO:0000313" key="1">
    <source>
        <dbReference type="EMBL" id="KAK5786811.1"/>
    </source>
</evidence>
<accession>A0ABR0N895</accession>
<protein>
    <recommendedName>
        <fullName evidence="3">Reverse transcriptase</fullName>
    </recommendedName>
</protein>
<keyword evidence="2" id="KW-1185">Reference proteome</keyword>
<evidence type="ECO:0000313" key="2">
    <source>
        <dbReference type="Proteomes" id="UP001358586"/>
    </source>
</evidence>
<reference evidence="1 2" key="1">
    <citation type="submission" date="2023-03" db="EMBL/GenBank/DDBJ databases">
        <title>WGS of Gossypium arboreum.</title>
        <authorList>
            <person name="Yu D."/>
        </authorList>
    </citation>
    <scope>NUCLEOTIDE SEQUENCE [LARGE SCALE GENOMIC DNA]</scope>
    <source>
        <tissue evidence="1">Leaf</tissue>
    </source>
</reference>
<dbReference type="Proteomes" id="UP001358586">
    <property type="component" value="Chromosome 11"/>
</dbReference>
<evidence type="ECO:0008006" key="3">
    <source>
        <dbReference type="Google" id="ProtNLM"/>
    </source>
</evidence>
<dbReference type="EMBL" id="JARKNE010000011">
    <property type="protein sequence ID" value="KAK5786811.1"/>
    <property type="molecule type" value="Genomic_DNA"/>
</dbReference>
<gene>
    <name evidence="1" type="ORF">PVK06_041457</name>
</gene>
<comment type="caution">
    <text evidence="1">The sequence shown here is derived from an EMBL/GenBank/DDBJ whole genome shotgun (WGS) entry which is preliminary data.</text>
</comment>